<organism evidence="1 2">
    <name type="scientific">Aggregatibacter segnis</name>
    <dbReference type="NCBI Taxonomy" id="739"/>
    <lineage>
        <taxon>Bacteria</taxon>
        <taxon>Pseudomonadati</taxon>
        <taxon>Pseudomonadota</taxon>
        <taxon>Gammaproteobacteria</taxon>
        <taxon>Pasteurellales</taxon>
        <taxon>Pasteurellaceae</taxon>
        <taxon>Aggregatibacter</taxon>
    </lineage>
</organism>
<gene>
    <name evidence="1" type="ORF">DPV83_04280</name>
</gene>
<dbReference type="EMBL" id="QEPM01000002">
    <property type="protein sequence ID" value="RDE71779.1"/>
    <property type="molecule type" value="Genomic_DNA"/>
</dbReference>
<name>A0A8B2U7P3_9PAST</name>
<reference evidence="1 2" key="1">
    <citation type="submission" date="2018-05" db="EMBL/GenBank/DDBJ databases">
        <title>Draft Genome Sequences for a Diverse set of 7 Haemophilus Species.</title>
        <authorList>
            <person name="Nichols M."/>
            <person name="Topaz N."/>
            <person name="Wang X."/>
            <person name="Wang X."/>
            <person name="Boxrud D."/>
        </authorList>
    </citation>
    <scope>NUCLEOTIDE SEQUENCE [LARGE SCALE GENOMIC DNA]</scope>
    <source>
        <strain evidence="1 2">C2001002503</strain>
    </source>
</reference>
<evidence type="ECO:0008006" key="3">
    <source>
        <dbReference type="Google" id="ProtNLM"/>
    </source>
</evidence>
<accession>A0A8B2U7P3</accession>
<dbReference type="AlphaFoldDB" id="A0A8B2U7P3"/>
<evidence type="ECO:0000313" key="2">
    <source>
        <dbReference type="Proteomes" id="UP000253998"/>
    </source>
</evidence>
<dbReference type="Proteomes" id="UP000253998">
    <property type="component" value="Unassembled WGS sequence"/>
</dbReference>
<evidence type="ECO:0000313" key="1">
    <source>
        <dbReference type="EMBL" id="RDE71779.1"/>
    </source>
</evidence>
<proteinExistence type="predicted"/>
<protein>
    <recommendedName>
        <fullName evidence="3">Integrase</fullName>
    </recommendedName>
</protein>
<comment type="caution">
    <text evidence="1">The sequence shown here is derived from an EMBL/GenBank/DDBJ whole genome shotgun (WGS) entry which is preliminary data.</text>
</comment>
<sequence length="63" mass="7614">MATILKEERRYSDGRQWRVQIRRKGVCKNARFFTKYEAQKWAFEQEEMIMNRVTNSTPDLTVA</sequence>